<sequence>MGKSAKKGASPNQRTKTSKGSYGLWIISAILIAIFAGFLFMLLSPESSQSSKSRKKNAPNDEYTENSMFFLPPDAKTSDTVNVQYVLQDRVETFKVDRTELQDMISFNALLRGRADPKRQNIENGAEYELTQLAALVQKTILEIYSYELFREFTPVAVRESRKHLRMYHIFRTHNNTASVSRAFDTSRINSLLQKNKCDDLSAKVATIHKNRVMNFTFAYILSLLLTSGFRIKAPDGGLVKTLYLSTGQLTLKHFEHLILIDGFSEKDTFDALRLFDTKEGRIEAIDNPGSMQNMRVKSINPLVDVKSDIVQNSDGHWINHVWTTVGVEGGRSV</sequence>
<accession>A0AAW2YJB8</accession>
<evidence type="ECO:0000313" key="3">
    <source>
        <dbReference type="Proteomes" id="UP001431209"/>
    </source>
</evidence>
<proteinExistence type="predicted"/>
<keyword evidence="1" id="KW-0472">Membrane</keyword>
<dbReference type="Proteomes" id="UP001431209">
    <property type="component" value="Unassembled WGS sequence"/>
</dbReference>
<comment type="caution">
    <text evidence="2">The sequence shown here is derived from an EMBL/GenBank/DDBJ whole genome shotgun (WGS) entry which is preliminary data.</text>
</comment>
<keyword evidence="1" id="KW-0812">Transmembrane</keyword>
<evidence type="ECO:0000256" key="1">
    <source>
        <dbReference type="SAM" id="Phobius"/>
    </source>
</evidence>
<name>A0AAW2YJB8_9EUKA</name>
<keyword evidence="1" id="KW-1133">Transmembrane helix</keyword>
<organism evidence="2 3">
    <name type="scientific">Acrasis kona</name>
    <dbReference type="NCBI Taxonomy" id="1008807"/>
    <lineage>
        <taxon>Eukaryota</taxon>
        <taxon>Discoba</taxon>
        <taxon>Heterolobosea</taxon>
        <taxon>Tetramitia</taxon>
        <taxon>Eutetramitia</taxon>
        <taxon>Acrasidae</taxon>
        <taxon>Acrasis</taxon>
    </lineage>
</organism>
<keyword evidence="3" id="KW-1185">Reference proteome</keyword>
<evidence type="ECO:0000313" key="2">
    <source>
        <dbReference type="EMBL" id="KAL0476744.1"/>
    </source>
</evidence>
<feature type="transmembrane region" description="Helical" evidence="1">
    <location>
        <begin position="21"/>
        <end position="43"/>
    </location>
</feature>
<gene>
    <name evidence="2" type="ORF">AKO1_002721</name>
</gene>
<dbReference type="AlphaFoldDB" id="A0AAW2YJB8"/>
<protein>
    <submittedName>
        <fullName evidence="2">Uncharacterized protein</fullName>
    </submittedName>
</protein>
<dbReference type="EMBL" id="JAOPGA020000085">
    <property type="protein sequence ID" value="KAL0476744.1"/>
    <property type="molecule type" value="Genomic_DNA"/>
</dbReference>
<reference evidence="2 3" key="1">
    <citation type="submission" date="2024-03" db="EMBL/GenBank/DDBJ databases">
        <title>The Acrasis kona genome and developmental transcriptomes reveal deep origins of eukaryotic multicellular pathways.</title>
        <authorList>
            <person name="Sheikh S."/>
            <person name="Fu C.-J."/>
            <person name="Brown M.W."/>
            <person name="Baldauf S.L."/>
        </authorList>
    </citation>
    <scope>NUCLEOTIDE SEQUENCE [LARGE SCALE GENOMIC DNA]</scope>
    <source>
        <strain evidence="2 3">ATCC MYA-3509</strain>
    </source>
</reference>